<dbReference type="GO" id="GO:0009279">
    <property type="term" value="C:cell outer membrane"/>
    <property type="evidence" value="ECO:0007669"/>
    <property type="project" value="UniProtKB-SubCell"/>
</dbReference>
<dbReference type="PANTHER" id="PTHR30329:SF21">
    <property type="entry name" value="LIPOPROTEIN YIAD-RELATED"/>
    <property type="match status" value="1"/>
</dbReference>
<evidence type="ECO:0000256" key="1">
    <source>
        <dbReference type="ARBA" id="ARBA00004442"/>
    </source>
</evidence>
<gene>
    <name evidence="7" type="ORF">DIT68_14845</name>
</gene>
<dbReference type="InterPro" id="IPR011990">
    <property type="entry name" value="TPR-like_helical_dom_sf"/>
</dbReference>
<dbReference type="Gene3D" id="1.25.40.10">
    <property type="entry name" value="Tetratricopeptide repeat domain"/>
    <property type="match status" value="1"/>
</dbReference>
<dbReference type="AlphaFoldDB" id="A0A2U2X1F6"/>
<dbReference type="EMBL" id="QFRJ01000016">
    <property type="protein sequence ID" value="PWH81599.1"/>
    <property type="molecule type" value="Genomic_DNA"/>
</dbReference>
<evidence type="ECO:0000256" key="2">
    <source>
        <dbReference type="ARBA" id="ARBA00023136"/>
    </source>
</evidence>
<dbReference type="SUPFAM" id="SSF103088">
    <property type="entry name" value="OmpA-like"/>
    <property type="match status" value="1"/>
</dbReference>
<reference evidence="7 8" key="1">
    <citation type="submission" date="2018-05" db="EMBL/GenBank/DDBJ databases">
        <title>Brumimicrobium oceani sp. nov., isolated from coastal sediment.</title>
        <authorList>
            <person name="Kou Y."/>
        </authorList>
    </citation>
    <scope>NUCLEOTIDE SEQUENCE [LARGE SCALE GENOMIC DNA]</scope>
    <source>
        <strain evidence="7 8">C305</strain>
    </source>
</reference>
<dbReference type="CDD" id="cd07185">
    <property type="entry name" value="OmpA_C-like"/>
    <property type="match status" value="1"/>
</dbReference>
<proteinExistence type="predicted"/>
<accession>A0A2U2X1F6</accession>
<evidence type="ECO:0000259" key="6">
    <source>
        <dbReference type="PROSITE" id="PS51123"/>
    </source>
</evidence>
<evidence type="ECO:0000256" key="5">
    <source>
        <dbReference type="SAM" id="MobiDB-lite"/>
    </source>
</evidence>
<evidence type="ECO:0000313" key="7">
    <source>
        <dbReference type="EMBL" id="PWH81599.1"/>
    </source>
</evidence>
<dbReference type="InterPro" id="IPR006690">
    <property type="entry name" value="OMPA-like_CS"/>
</dbReference>
<keyword evidence="8" id="KW-1185">Reference proteome</keyword>
<comment type="caution">
    <text evidence="7">The sequence shown here is derived from an EMBL/GenBank/DDBJ whole genome shotgun (WGS) entry which is preliminary data.</text>
</comment>
<dbReference type="SUPFAM" id="SSF82171">
    <property type="entry name" value="DPP6 N-terminal domain-like"/>
    <property type="match status" value="1"/>
</dbReference>
<dbReference type="Pfam" id="PF00691">
    <property type="entry name" value="OmpA"/>
    <property type="match status" value="1"/>
</dbReference>
<feature type="compositionally biased region" description="Polar residues" evidence="5">
    <location>
        <begin position="696"/>
        <end position="710"/>
    </location>
</feature>
<dbReference type="InterPro" id="IPR011659">
    <property type="entry name" value="WD40"/>
</dbReference>
<evidence type="ECO:0000256" key="4">
    <source>
        <dbReference type="PROSITE-ProRule" id="PRU00473"/>
    </source>
</evidence>
<dbReference type="Gene3D" id="3.30.1330.60">
    <property type="entry name" value="OmpA-like domain"/>
    <property type="match status" value="1"/>
</dbReference>
<keyword evidence="3" id="KW-0998">Cell outer membrane</keyword>
<dbReference type="InterPro" id="IPR050330">
    <property type="entry name" value="Bact_OuterMem_StrucFunc"/>
</dbReference>
<dbReference type="InterPro" id="IPR006664">
    <property type="entry name" value="OMP_bac"/>
</dbReference>
<dbReference type="PANTHER" id="PTHR30329">
    <property type="entry name" value="STATOR ELEMENT OF FLAGELLAR MOTOR COMPLEX"/>
    <property type="match status" value="1"/>
</dbReference>
<dbReference type="PROSITE" id="PS51123">
    <property type="entry name" value="OMPA_2"/>
    <property type="match status" value="1"/>
</dbReference>
<keyword evidence="2 4" id="KW-0472">Membrane</keyword>
<dbReference type="SUPFAM" id="SSF48452">
    <property type="entry name" value="TPR-like"/>
    <property type="match status" value="1"/>
</dbReference>
<dbReference type="InterPro" id="IPR006665">
    <property type="entry name" value="OmpA-like"/>
</dbReference>
<feature type="domain" description="OmpA-like" evidence="6">
    <location>
        <begin position="609"/>
        <end position="723"/>
    </location>
</feature>
<name>A0A2U2X1F6_9FLAO</name>
<comment type="subcellular location">
    <subcellularLocation>
        <location evidence="1">Cell outer membrane</location>
    </subcellularLocation>
</comment>
<dbReference type="InterPro" id="IPR036737">
    <property type="entry name" value="OmpA-like_sf"/>
</dbReference>
<sequence>MLPAKTGKKPANWALRQANNMLLKTVDSKMKTMKNLNKYIIAISLFISGFSTAQNIEFKRSNFKDNVEDYKVATDAIEQGVTLLEEGSMAIFEVKDPGLAFKKALVQFEIAQKLNPENALNNFRIGVCHLHSSAPYQAIPFLEKAYQLDPACDPFLYYYHGNAMQLEEKFDEALVSYQQFEDNYRKADNFNKFVKMRKRECDNAKKFKANPVRCWIDNLKEINTEHDEIAPTITTDGAEIIFSSNRPNSNKPNEVGEYDHDIYTSSNTEGDWKKASPISGNVNSNLDDIVNNLYYDGTKMLLHKDNEGQIDIYETTLDGAKWTTPEIMHFQISTKRTNDMYASYNHDGYNIYFARGNENLSKGTNIMYSGMQSMLKKDYKTATSINQVNSQFNDGPVYLHIDGKTMYIASQGHESIGGYDIFISTKTQSGWSAPKNMGYPINTPYDDFFFAPTANGKYAYISSNRPNGAGGFDIYKVTFWGAPKKPIVDMEDYLLASIAEPIKDPQIEDVVNVNKVSLTVFKGKTIDALINKAIEANIEITDNKSGKIIERFTTNSATGKFLLSLEAGINYGIAVKAEGYLFHSENFDVPDGSDYNLINKTIELKNIAVGSKIALRNIFFDVGQATLRSESDAELDRLVKLLKDVPALKVEISGHTDNTGPSSINDKLSQERADAVVVYLKGKGISAGRLSAKGYGSSQPIASNKNVQGRQENRRTEFEIIEN</sequence>
<evidence type="ECO:0000313" key="8">
    <source>
        <dbReference type="Proteomes" id="UP000245370"/>
    </source>
</evidence>
<dbReference type="PRINTS" id="PR01021">
    <property type="entry name" value="OMPADOMAIN"/>
</dbReference>
<protein>
    <recommendedName>
        <fullName evidence="6">OmpA-like domain-containing protein</fullName>
    </recommendedName>
</protein>
<organism evidence="7 8">
    <name type="scientific">Brumimicrobium oceani</name>
    <dbReference type="NCBI Taxonomy" id="2100725"/>
    <lineage>
        <taxon>Bacteria</taxon>
        <taxon>Pseudomonadati</taxon>
        <taxon>Bacteroidota</taxon>
        <taxon>Flavobacteriia</taxon>
        <taxon>Flavobacteriales</taxon>
        <taxon>Crocinitomicaceae</taxon>
        <taxon>Brumimicrobium</taxon>
    </lineage>
</organism>
<dbReference type="Pfam" id="PF07676">
    <property type="entry name" value="PD40"/>
    <property type="match status" value="3"/>
</dbReference>
<dbReference type="Proteomes" id="UP000245370">
    <property type="component" value="Unassembled WGS sequence"/>
</dbReference>
<evidence type="ECO:0000256" key="3">
    <source>
        <dbReference type="ARBA" id="ARBA00023237"/>
    </source>
</evidence>
<feature type="region of interest" description="Disordered" evidence="5">
    <location>
        <begin position="694"/>
        <end position="715"/>
    </location>
</feature>
<reference evidence="7 8" key="2">
    <citation type="submission" date="2018-05" db="EMBL/GenBank/DDBJ databases">
        <authorList>
            <person name="Lanie J.A."/>
            <person name="Ng W.-L."/>
            <person name="Kazmierczak K.M."/>
            <person name="Andrzejewski T.M."/>
            <person name="Davidsen T.M."/>
            <person name="Wayne K.J."/>
            <person name="Tettelin H."/>
            <person name="Glass J.I."/>
            <person name="Rusch D."/>
            <person name="Podicherti R."/>
            <person name="Tsui H.-C.T."/>
            <person name="Winkler M.E."/>
        </authorList>
    </citation>
    <scope>NUCLEOTIDE SEQUENCE [LARGE SCALE GENOMIC DNA]</scope>
    <source>
        <strain evidence="7 8">C305</strain>
    </source>
</reference>
<dbReference type="PROSITE" id="PS01068">
    <property type="entry name" value="OMPA_1"/>
    <property type="match status" value="1"/>
</dbReference>